<dbReference type="Gene3D" id="3.60.15.10">
    <property type="entry name" value="Ribonuclease Z/Hydroxyacylglutathione hydrolase-like"/>
    <property type="match status" value="1"/>
</dbReference>
<reference evidence="2" key="1">
    <citation type="submission" date="2020-04" db="EMBL/GenBank/DDBJ databases">
        <title>Deep metagenomics examines the oral microbiome during advanced dental caries in children, revealing novel taxa and co-occurrences with host molecules.</title>
        <authorList>
            <person name="Baker J.L."/>
            <person name="Morton J.T."/>
            <person name="Dinis M."/>
            <person name="Alvarez R."/>
            <person name="Tran N.C."/>
            <person name="Knight R."/>
            <person name="Edlund A."/>
        </authorList>
    </citation>
    <scope>NUCLEOTIDE SEQUENCE</scope>
    <source>
        <strain evidence="2">JCVI_32_bin.14</strain>
    </source>
</reference>
<protein>
    <submittedName>
        <fullName evidence="2">MBL fold metallo-hydrolase</fullName>
    </submittedName>
</protein>
<feature type="domain" description="Metallo-beta-lactamase" evidence="1">
    <location>
        <begin position="21"/>
        <end position="122"/>
    </location>
</feature>
<dbReference type="Pfam" id="PF00753">
    <property type="entry name" value="Lactamase_B"/>
    <property type="match status" value="1"/>
</dbReference>
<dbReference type="Proteomes" id="UP000757890">
    <property type="component" value="Unassembled WGS sequence"/>
</dbReference>
<dbReference type="SUPFAM" id="SSF56281">
    <property type="entry name" value="Metallo-hydrolase/oxidoreductase"/>
    <property type="match status" value="1"/>
</dbReference>
<dbReference type="InterPro" id="IPR036866">
    <property type="entry name" value="RibonucZ/Hydroxyglut_hydro"/>
</dbReference>
<dbReference type="InterPro" id="IPR041712">
    <property type="entry name" value="DHPS-like_MBL-fold"/>
</dbReference>
<proteinExistence type="predicted"/>
<evidence type="ECO:0000313" key="2">
    <source>
        <dbReference type="EMBL" id="MBF1129277.1"/>
    </source>
</evidence>
<dbReference type="PANTHER" id="PTHR13754">
    <property type="entry name" value="METALLO-BETA-LACTAMASE SUPERFAMILY PROTEIN"/>
    <property type="match status" value="1"/>
</dbReference>
<accession>A0A930B7Y0</accession>
<name>A0A930B7Y0_9FIRM</name>
<dbReference type="AlphaFoldDB" id="A0A930B7Y0"/>
<dbReference type="PANTHER" id="PTHR13754:SF13">
    <property type="entry name" value="METALLO-BETA-LACTAMASE SUPERFAMILY PROTEIN (AFU_ORTHOLOGUE AFUA_3G07630)"/>
    <property type="match status" value="1"/>
</dbReference>
<dbReference type="InterPro" id="IPR052926">
    <property type="entry name" value="Metallo-beta-lactamase_dom"/>
</dbReference>
<evidence type="ECO:0000313" key="3">
    <source>
        <dbReference type="Proteomes" id="UP000757890"/>
    </source>
</evidence>
<gene>
    <name evidence="2" type="ORF">HXL70_04430</name>
</gene>
<dbReference type="CDD" id="cd07713">
    <property type="entry name" value="DHPS-like_MBL-fold"/>
    <property type="match status" value="1"/>
</dbReference>
<dbReference type="EMBL" id="JABZMK010000017">
    <property type="protein sequence ID" value="MBF1129277.1"/>
    <property type="molecule type" value="Genomic_DNA"/>
</dbReference>
<dbReference type="GO" id="GO:0016740">
    <property type="term" value="F:transferase activity"/>
    <property type="evidence" value="ECO:0007669"/>
    <property type="project" value="TreeGrafter"/>
</dbReference>
<dbReference type="InterPro" id="IPR001279">
    <property type="entry name" value="Metallo-B-lactamas"/>
</dbReference>
<sequence length="270" mass="30399">MKATVLVDNIGEGPLAGEWGLSIYIEYENKKILLDTGASALFTENAKAMDIPLENIDFGILSHAHYDHANGMEYFFKRNRHAKFYLQKSCAENCYAYEEGRFRYIGIPKDLLTAYQDRLIYADGDAALCDGVYAVAHKRKNREKIGEREQMYQKKNGGFLPDNFDHEQSLVLETEKGLVIFSSCSHAGAADIIREVSETFPEKKVFSLIGGFHLFNKTDEEILRLAEQIRETGIKSVYTGHCTGDRAFALLKGKLGSMAEQLKVGLSIEF</sequence>
<evidence type="ECO:0000259" key="1">
    <source>
        <dbReference type="Pfam" id="PF00753"/>
    </source>
</evidence>
<comment type="caution">
    <text evidence="2">The sequence shown here is derived from an EMBL/GenBank/DDBJ whole genome shotgun (WGS) entry which is preliminary data.</text>
</comment>
<organism evidence="2 3">
    <name type="scientific">Dialister invisus</name>
    <dbReference type="NCBI Taxonomy" id="218538"/>
    <lineage>
        <taxon>Bacteria</taxon>
        <taxon>Bacillati</taxon>
        <taxon>Bacillota</taxon>
        <taxon>Negativicutes</taxon>
        <taxon>Veillonellales</taxon>
        <taxon>Veillonellaceae</taxon>
        <taxon>Dialister</taxon>
    </lineage>
</organism>